<feature type="region of interest" description="Disordered" evidence="1">
    <location>
        <begin position="536"/>
        <end position="562"/>
    </location>
</feature>
<accession>A0A1N7KH52</accession>
<dbReference type="InterPro" id="IPR041662">
    <property type="entry name" value="SusD-like_2"/>
</dbReference>
<evidence type="ECO:0000313" key="3">
    <source>
        <dbReference type="Proteomes" id="UP000186917"/>
    </source>
</evidence>
<dbReference type="SUPFAM" id="SSF48452">
    <property type="entry name" value="TPR-like"/>
    <property type="match status" value="1"/>
</dbReference>
<protein>
    <submittedName>
        <fullName evidence="2">Starch-binding associating with outer membrane</fullName>
    </submittedName>
</protein>
<organism evidence="2 3">
    <name type="scientific">Filimonas lacunae</name>
    <dbReference type="NCBI Taxonomy" id="477680"/>
    <lineage>
        <taxon>Bacteria</taxon>
        <taxon>Pseudomonadati</taxon>
        <taxon>Bacteroidota</taxon>
        <taxon>Chitinophagia</taxon>
        <taxon>Chitinophagales</taxon>
        <taxon>Chitinophagaceae</taxon>
        <taxon>Filimonas</taxon>
    </lineage>
</organism>
<dbReference type="InterPro" id="IPR011990">
    <property type="entry name" value="TPR-like_helical_dom_sf"/>
</dbReference>
<dbReference type="Gene3D" id="1.25.40.390">
    <property type="match status" value="1"/>
</dbReference>
<dbReference type="STRING" id="477680.SAMN05421788_101196"/>
<dbReference type="Proteomes" id="UP000186917">
    <property type="component" value="Unassembled WGS sequence"/>
</dbReference>
<gene>
    <name evidence="2" type="ORF">SAMN05421788_101196</name>
</gene>
<sequence>MTLKYKAYILVGGLFLLNSCSKTLDINDNPNDPTSLAVSRLLPTTEVGLSNSLAIGAGLSQDLAVYTHQMSTREAPDQYGVTGDEFYLGNSWDRMYLTTIANLDEIITAATAQENTYYAGIAQVLKAYAYSQMVDVFGDVPFTQTGQLLQDNPYPEFDKGVDIYPKLFELLDAGLANLNDNTVGKNSLKPTTDDLIYGGSVTKWIKAANTIKLKLYTQIRKVQDVKTQVTALLSSGNLISTTAEGFLMPYGPNGATDDRNPGFGDYTATQRSNHVSPWFYEILQGYNKFVNTNIPDPRVPYYIYNQLTVDEEPDNATEYRDGAFVSIYFGSHGENAAKSQQNSISLFGIYPVGGRYDDGEGGVASASSGTGAAPYRFITYADRLYLEAELIQAGVITGDSRAVLQAAMKESFKQIDYVITTYVSPSQTVPSIYSEAATSPMVKYINSILTNFDNGNSDKKLENIMTQKWLSSVGSSVDQYTDYRRTGYPLMFNPEDPTQAPNHIVQPPINGDPMNPGAQKSVEVGSSRAYPYTLPWPQSELETNPNAPVQKTPSTFKPFWIQ</sequence>
<feature type="compositionally biased region" description="Polar residues" evidence="1">
    <location>
        <begin position="540"/>
        <end position="555"/>
    </location>
</feature>
<evidence type="ECO:0000313" key="2">
    <source>
        <dbReference type="EMBL" id="SIS60915.1"/>
    </source>
</evidence>
<evidence type="ECO:0000256" key="1">
    <source>
        <dbReference type="SAM" id="MobiDB-lite"/>
    </source>
</evidence>
<dbReference type="Pfam" id="PF12771">
    <property type="entry name" value="SusD-like_2"/>
    <property type="match status" value="1"/>
</dbReference>
<name>A0A1N7KH52_9BACT</name>
<reference evidence="3" key="1">
    <citation type="submission" date="2017-01" db="EMBL/GenBank/DDBJ databases">
        <authorList>
            <person name="Varghese N."/>
            <person name="Submissions S."/>
        </authorList>
    </citation>
    <scope>NUCLEOTIDE SEQUENCE [LARGE SCALE GENOMIC DNA]</scope>
    <source>
        <strain evidence="3">DSM 21054</strain>
    </source>
</reference>
<keyword evidence="3" id="KW-1185">Reference proteome</keyword>
<dbReference type="AlphaFoldDB" id="A0A1N7KH52"/>
<dbReference type="RefSeq" id="WP_076374799.1">
    <property type="nucleotide sequence ID" value="NZ_AP017422.1"/>
</dbReference>
<dbReference type="EMBL" id="FTOR01000001">
    <property type="protein sequence ID" value="SIS60915.1"/>
    <property type="molecule type" value="Genomic_DNA"/>
</dbReference>
<dbReference type="OrthoDB" id="614457at2"/>
<proteinExistence type="predicted"/>